<dbReference type="Proteomes" id="UP001597403">
    <property type="component" value="Unassembled WGS sequence"/>
</dbReference>
<dbReference type="RefSeq" id="WP_204826346.1">
    <property type="nucleotide sequence ID" value="NZ_JBHUGF010000001.1"/>
</dbReference>
<evidence type="ECO:0000313" key="1">
    <source>
        <dbReference type="EMBL" id="MFD1988352.1"/>
    </source>
</evidence>
<name>A0ABW4ULD6_9BACL</name>
<sequence length="148" mass="16884">MTLNLLSLKKNSLISKSTCTYNPSIRTFNIVTSYMNDECIPFQIGMGTCIWLNESGAMGEIELIYPIQTSKPNFFEPDTIENTIGEPSFSVSEADYDNITVEISRENFMIWLKSESEFDLKVVSENVYYLFQDKELVAIGVEAYDLIE</sequence>
<accession>A0ABW4ULD6</accession>
<dbReference type="EMBL" id="JBHUGF010000001">
    <property type="protein sequence ID" value="MFD1988352.1"/>
    <property type="molecule type" value="Genomic_DNA"/>
</dbReference>
<protein>
    <submittedName>
        <fullName evidence="1">Uncharacterized protein</fullName>
    </submittedName>
</protein>
<gene>
    <name evidence="1" type="ORF">ACFSGI_00025</name>
</gene>
<comment type="caution">
    <text evidence="1">The sequence shown here is derived from an EMBL/GenBank/DDBJ whole genome shotgun (WGS) entry which is preliminary data.</text>
</comment>
<evidence type="ECO:0000313" key="2">
    <source>
        <dbReference type="Proteomes" id="UP001597403"/>
    </source>
</evidence>
<reference evidence="2" key="1">
    <citation type="journal article" date="2019" name="Int. J. Syst. Evol. Microbiol.">
        <title>The Global Catalogue of Microorganisms (GCM) 10K type strain sequencing project: providing services to taxonomists for standard genome sequencing and annotation.</title>
        <authorList>
            <consortium name="The Broad Institute Genomics Platform"/>
            <consortium name="The Broad Institute Genome Sequencing Center for Infectious Disease"/>
            <person name="Wu L."/>
            <person name="Ma J."/>
        </authorList>
    </citation>
    <scope>NUCLEOTIDE SEQUENCE [LARGE SCALE GENOMIC DNA]</scope>
    <source>
        <strain evidence="2">CGMCC 1.15067</strain>
    </source>
</reference>
<keyword evidence="2" id="KW-1185">Reference proteome</keyword>
<organism evidence="1 2">
    <name type="scientific">Paenibacillus nicotianae</name>
    <dbReference type="NCBI Taxonomy" id="1526551"/>
    <lineage>
        <taxon>Bacteria</taxon>
        <taxon>Bacillati</taxon>
        <taxon>Bacillota</taxon>
        <taxon>Bacilli</taxon>
        <taxon>Bacillales</taxon>
        <taxon>Paenibacillaceae</taxon>
        <taxon>Paenibacillus</taxon>
    </lineage>
</organism>
<proteinExistence type="predicted"/>